<sequence length="148" mass="16000">MGLPEEESFNENIPFVVEMPPEPPAARLPVPLPSPSPSRSQSRPTYGSTWVGTLLDVPQDSPIQSALNYISKVMLMAVLIVAVAMVTIVSICTSVSSTGWAEHLGPLLFPPLFAGSIQQPKSLPVPLATMVEQLQPFNGIRFLPPKRI</sequence>
<dbReference type="Proteomes" id="UP000254866">
    <property type="component" value="Unassembled WGS sequence"/>
</dbReference>
<dbReference type="GeneID" id="43601913"/>
<keyword evidence="4" id="KW-1185">Reference proteome</keyword>
<accession>A0A370TDR7</accession>
<comment type="caution">
    <text evidence="3">The sequence shown here is derived from an EMBL/GenBank/DDBJ whole genome shotgun (WGS) entry which is preliminary data.</text>
</comment>
<evidence type="ECO:0000256" key="2">
    <source>
        <dbReference type="SAM" id="Phobius"/>
    </source>
</evidence>
<keyword evidence="2" id="KW-0472">Membrane</keyword>
<organism evidence="3 4">
    <name type="scientific">Venustampulla echinocandica</name>
    <dbReference type="NCBI Taxonomy" id="2656787"/>
    <lineage>
        <taxon>Eukaryota</taxon>
        <taxon>Fungi</taxon>
        <taxon>Dikarya</taxon>
        <taxon>Ascomycota</taxon>
        <taxon>Pezizomycotina</taxon>
        <taxon>Leotiomycetes</taxon>
        <taxon>Helotiales</taxon>
        <taxon>Pleuroascaceae</taxon>
        <taxon>Venustampulla</taxon>
    </lineage>
</organism>
<dbReference type="AlphaFoldDB" id="A0A370TDR7"/>
<proteinExistence type="predicted"/>
<gene>
    <name evidence="3" type="ORF">BP5553_09064</name>
</gene>
<keyword evidence="2" id="KW-0812">Transmembrane</keyword>
<evidence type="ECO:0000313" key="4">
    <source>
        <dbReference type="Proteomes" id="UP000254866"/>
    </source>
</evidence>
<dbReference type="RefSeq" id="XP_031866330.1">
    <property type="nucleotide sequence ID" value="XM_032017687.1"/>
</dbReference>
<feature type="transmembrane region" description="Helical" evidence="2">
    <location>
        <begin position="73"/>
        <end position="96"/>
    </location>
</feature>
<name>A0A370TDR7_9HELO</name>
<feature type="region of interest" description="Disordered" evidence="1">
    <location>
        <begin position="26"/>
        <end position="46"/>
    </location>
</feature>
<protein>
    <submittedName>
        <fullName evidence="3">Uncharacterized protein</fullName>
    </submittedName>
</protein>
<reference evidence="3 4" key="1">
    <citation type="journal article" date="2018" name="IMA Fungus">
        <title>IMA Genome-F 9: Draft genome sequence of Annulohypoxylon stygium, Aspergillus mulundensis, Berkeleyomyces basicola (syn. Thielaviopsis basicola), Ceratocystis smalleyi, two Cercospora beticola strains, Coleophoma cylindrospora, Fusarium fracticaudum, Phialophora cf. hyalina, and Morchella septimelata.</title>
        <authorList>
            <person name="Wingfield B.D."/>
            <person name="Bills G.F."/>
            <person name="Dong Y."/>
            <person name="Huang W."/>
            <person name="Nel W.J."/>
            <person name="Swalarsk-Parry B.S."/>
            <person name="Vaghefi N."/>
            <person name="Wilken P.M."/>
            <person name="An Z."/>
            <person name="de Beer Z.W."/>
            <person name="De Vos L."/>
            <person name="Chen L."/>
            <person name="Duong T.A."/>
            <person name="Gao Y."/>
            <person name="Hammerbacher A."/>
            <person name="Kikkert J.R."/>
            <person name="Li Y."/>
            <person name="Li H."/>
            <person name="Li K."/>
            <person name="Li Q."/>
            <person name="Liu X."/>
            <person name="Ma X."/>
            <person name="Naidoo K."/>
            <person name="Pethybridge S.J."/>
            <person name="Sun J."/>
            <person name="Steenkamp E.T."/>
            <person name="van der Nest M.A."/>
            <person name="van Wyk S."/>
            <person name="Wingfield M.J."/>
            <person name="Xiong C."/>
            <person name="Yue Q."/>
            <person name="Zhang X."/>
        </authorList>
    </citation>
    <scope>NUCLEOTIDE SEQUENCE [LARGE SCALE GENOMIC DNA]</scope>
    <source>
        <strain evidence="3 4">BP 5553</strain>
    </source>
</reference>
<keyword evidence="2" id="KW-1133">Transmembrane helix</keyword>
<evidence type="ECO:0000313" key="3">
    <source>
        <dbReference type="EMBL" id="RDL32608.1"/>
    </source>
</evidence>
<evidence type="ECO:0000256" key="1">
    <source>
        <dbReference type="SAM" id="MobiDB-lite"/>
    </source>
</evidence>
<feature type="compositionally biased region" description="Pro residues" evidence="1">
    <location>
        <begin position="26"/>
        <end position="36"/>
    </location>
</feature>
<dbReference type="EMBL" id="NPIC01000010">
    <property type="protein sequence ID" value="RDL32608.1"/>
    <property type="molecule type" value="Genomic_DNA"/>
</dbReference>
<feature type="region of interest" description="Disordered" evidence="1">
    <location>
        <begin position="1"/>
        <end position="20"/>
    </location>
</feature>